<dbReference type="AlphaFoldDB" id="A0A316UK38"/>
<evidence type="ECO:0000256" key="3">
    <source>
        <dbReference type="SAM" id="MobiDB-lite"/>
    </source>
</evidence>
<dbReference type="EMBL" id="KZ819679">
    <property type="protein sequence ID" value="PWN24731.1"/>
    <property type="molecule type" value="Genomic_DNA"/>
</dbReference>
<dbReference type="GeneID" id="37029714"/>
<evidence type="ECO:0000313" key="4">
    <source>
        <dbReference type="EMBL" id="PWN24731.1"/>
    </source>
</evidence>
<dbReference type="Gene3D" id="1.10.287.370">
    <property type="match status" value="1"/>
</dbReference>
<protein>
    <submittedName>
        <fullName evidence="4">Prefoldin</fullName>
    </submittedName>
</protein>
<accession>A0A316UK38</accession>
<dbReference type="InterPro" id="IPR009053">
    <property type="entry name" value="Prefoldin"/>
</dbReference>
<evidence type="ECO:0000256" key="1">
    <source>
        <dbReference type="ARBA" id="ARBA00008045"/>
    </source>
</evidence>
<dbReference type="InterPro" id="IPR002777">
    <property type="entry name" value="PFD_beta-like"/>
</dbReference>
<dbReference type="GO" id="GO:0051131">
    <property type="term" value="P:chaperone-mediated protein complex assembly"/>
    <property type="evidence" value="ECO:0007669"/>
    <property type="project" value="TreeGrafter"/>
</dbReference>
<dbReference type="GO" id="GO:0005737">
    <property type="term" value="C:cytoplasm"/>
    <property type="evidence" value="ECO:0007669"/>
    <property type="project" value="TreeGrafter"/>
</dbReference>
<dbReference type="GO" id="GO:0006457">
    <property type="term" value="P:protein folding"/>
    <property type="evidence" value="ECO:0007669"/>
    <property type="project" value="InterPro"/>
</dbReference>
<evidence type="ECO:0000313" key="5">
    <source>
        <dbReference type="Proteomes" id="UP000245884"/>
    </source>
</evidence>
<dbReference type="STRING" id="1569628.A0A316UK38"/>
<dbReference type="PANTHER" id="PTHR21431">
    <property type="entry name" value="PREFOLDIN SUBUNIT 6"/>
    <property type="match status" value="1"/>
</dbReference>
<dbReference type="Pfam" id="PF01920">
    <property type="entry name" value="Prefoldin_2"/>
    <property type="match status" value="1"/>
</dbReference>
<name>A0A316UK38_9BASI</name>
<keyword evidence="2" id="KW-0143">Chaperone</keyword>
<comment type="similarity">
    <text evidence="1">Belongs to the prefoldin subunit beta family.</text>
</comment>
<dbReference type="GO" id="GO:0016272">
    <property type="term" value="C:prefoldin complex"/>
    <property type="evidence" value="ECO:0007669"/>
    <property type="project" value="InterPro"/>
</dbReference>
<dbReference type="OrthoDB" id="248120at2759"/>
<dbReference type="Proteomes" id="UP000245884">
    <property type="component" value="Unassembled WGS sequence"/>
</dbReference>
<proteinExistence type="inferred from homology"/>
<organism evidence="4 5">
    <name type="scientific">Jaminaea rosea</name>
    <dbReference type="NCBI Taxonomy" id="1569628"/>
    <lineage>
        <taxon>Eukaryota</taxon>
        <taxon>Fungi</taxon>
        <taxon>Dikarya</taxon>
        <taxon>Basidiomycota</taxon>
        <taxon>Ustilaginomycotina</taxon>
        <taxon>Exobasidiomycetes</taxon>
        <taxon>Microstromatales</taxon>
        <taxon>Microstromatales incertae sedis</taxon>
        <taxon>Jaminaea</taxon>
    </lineage>
</organism>
<gene>
    <name evidence="4" type="ORF">BDZ90DRAFT_256405</name>
</gene>
<feature type="region of interest" description="Disordered" evidence="3">
    <location>
        <begin position="92"/>
        <end position="116"/>
    </location>
</feature>
<evidence type="ECO:0000256" key="2">
    <source>
        <dbReference type="ARBA" id="ARBA00023186"/>
    </source>
</evidence>
<reference evidence="4 5" key="1">
    <citation type="journal article" date="2018" name="Mol. Biol. Evol.">
        <title>Broad Genomic Sampling Reveals a Smut Pathogenic Ancestry of the Fungal Clade Ustilaginomycotina.</title>
        <authorList>
            <person name="Kijpornyongpan T."/>
            <person name="Mondo S.J."/>
            <person name="Barry K."/>
            <person name="Sandor L."/>
            <person name="Lee J."/>
            <person name="Lipzen A."/>
            <person name="Pangilinan J."/>
            <person name="LaButti K."/>
            <person name="Hainaut M."/>
            <person name="Henrissat B."/>
            <person name="Grigoriev I.V."/>
            <person name="Spatafora J.W."/>
            <person name="Aime M.C."/>
        </authorList>
    </citation>
    <scope>NUCLEOTIDE SEQUENCE [LARGE SCALE GENOMIC DNA]</scope>
    <source>
        <strain evidence="4 5">MCA 5214</strain>
    </source>
</reference>
<dbReference type="GO" id="GO:0051087">
    <property type="term" value="F:protein-folding chaperone binding"/>
    <property type="evidence" value="ECO:0007669"/>
    <property type="project" value="TreeGrafter"/>
</dbReference>
<dbReference type="PANTHER" id="PTHR21431:SF0">
    <property type="entry name" value="PREFOLDIN SUBUNIT 6"/>
    <property type="match status" value="1"/>
</dbReference>
<sequence>MASLDTLSAAYSKHQSTLQSLIEARQRLDSQLSENLQVEKDLPSSNANPEEEVVYKLVGGVLLKQEIQEAKADVGRRLEFIRGEIKRVEGQIGESAKEGEKVRGEVSARARDGKEP</sequence>
<dbReference type="RefSeq" id="XP_025359343.1">
    <property type="nucleotide sequence ID" value="XM_025507891.1"/>
</dbReference>
<keyword evidence="5" id="KW-1185">Reference proteome</keyword>
<dbReference type="SUPFAM" id="SSF46579">
    <property type="entry name" value="Prefoldin"/>
    <property type="match status" value="1"/>
</dbReference>
<dbReference type="GO" id="GO:0051082">
    <property type="term" value="F:unfolded protein binding"/>
    <property type="evidence" value="ECO:0007669"/>
    <property type="project" value="InterPro"/>
</dbReference>
<dbReference type="CDD" id="cd23161">
    <property type="entry name" value="Prefoldin_6"/>
    <property type="match status" value="1"/>
</dbReference>